<accession>A0AAN6Q9Q3</accession>
<reference evidence="3" key="1">
    <citation type="journal article" date="2023" name="Mol. Phylogenet. Evol.">
        <title>Genome-scale phylogeny and comparative genomics of the fungal order Sordariales.</title>
        <authorList>
            <person name="Hensen N."/>
            <person name="Bonometti L."/>
            <person name="Westerberg I."/>
            <person name="Brannstrom I.O."/>
            <person name="Guillou S."/>
            <person name="Cros-Aarteil S."/>
            <person name="Calhoun S."/>
            <person name="Haridas S."/>
            <person name="Kuo A."/>
            <person name="Mondo S."/>
            <person name="Pangilinan J."/>
            <person name="Riley R."/>
            <person name="LaButti K."/>
            <person name="Andreopoulos B."/>
            <person name="Lipzen A."/>
            <person name="Chen C."/>
            <person name="Yan M."/>
            <person name="Daum C."/>
            <person name="Ng V."/>
            <person name="Clum A."/>
            <person name="Steindorff A."/>
            <person name="Ohm R.A."/>
            <person name="Martin F."/>
            <person name="Silar P."/>
            <person name="Natvig D.O."/>
            <person name="Lalanne C."/>
            <person name="Gautier V."/>
            <person name="Ament-Velasquez S.L."/>
            <person name="Kruys A."/>
            <person name="Hutchinson M.I."/>
            <person name="Powell A.J."/>
            <person name="Barry K."/>
            <person name="Miller A.N."/>
            <person name="Grigoriev I.V."/>
            <person name="Debuchy R."/>
            <person name="Gladieux P."/>
            <person name="Hiltunen Thoren M."/>
            <person name="Johannesson H."/>
        </authorList>
    </citation>
    <scope>NUCLEOTIDE SEQUENCE</scope>
    <source>
        <strain evidence="3">CBS 757.83</strain>
    </source>
</reference>
<evidence type="ECO:0000256" key="2">
    <source>
        <dbReference type="SAM" id="Phobius"/>
    </source>
</evidence>
<feature type="transmembrane region" description="Helical" evidence="2">
    <location>
        <begin position="125"/>
        <end position="146"/>
    </location>
</feature>
<comment type="caution">
    <text evidence="3">The sequence shown here is derived from an EMBL/GenBank/DDBJ whole genome shotgun (WGS) entry which is preliminary data.</text>
</comment>
<keyword evidence="2" id="KW-0472">Membrane</keyword>
<feature type="compositionally biased region" description="Polar residues" evidence="1">
    <location>
        <begin position="73"/>
        <end position="90"/>
    </location>
</feature>
<dbReference type="EMBL" id="MU863627">
    <property type="protein sequence ID" value="KAK4104300.1"/>
    <property type="molecule type" value="Genomic_DNA"/>
</dbReference>
<sequence>MPVAELSSDDEPARAVAPAGLATPCPARIVPGSRRQTGRHGISKSSGDEKDETIEDPNLGERQGIEPDVLNPEKTQGGSRPQSPLASSFANAAIVPRSQRRGLLGRLTLIPEVERPYEYKNSTKWMITAVVALAAAAAPMGSGIFLRE</sequence>
<gene>
    <name evidence="3" type="ORF">N658DRAFT_420574</name>
</gene>
<organism evidence="3 4">
    <name type="scientific">Parathielavia hyrcaniae</name>
    <dbReference type="NCBI Taxonomy" id="113614"/>
    <lineage>
        <taxon>Eukaryota</taxon>
        <taxon>Fungi</taxon>
        <taxon>Dikarya</taxon>
        <taxon>Ascomycota</taxon>
        <taxon>Pezizomycotina</taxon>
        <taxon>Sordariomycetes</taxon>
        <taxon>Sordariomycetidae</taxon>
        <taxon>Sordariales</taxon>
        <taxon>Chaetomiaceae</taxon>
        <taxon>Parathielavia</taxon>
    </lineage>
</organism>
<reference evidence="3" key="2">
    <citation type="submission" date="2023-05" db="EMBL/GenBank/DDBJ databases">
        <authorList>
            <consortium name="Lawrence Berkeley National Laboratory"/>
            <person name="Steindorff A."/>
            <person name="Hensen N."/>
            <person name="Bonometti L."/>
            <person name="Westerberg I."/>
            <person name="Brannstrom I.O."/>
            <person name="Guillou S."/>
            <person name="Cros-Aarteil S."/>
            <person name="Calhoun S."/>
            <person name="Haridas S."/>
            <person name="Kuo A."/>
            <person name="Mondo S."/>
            <person name="Pangilinan J."/>
            <person name="Riley R."/>
            <person name="Labutti K."/>
            <person name="Andreopoulos B."/>
            <person name="Lipzen A."/>
            <person name="Chen C."/>
            <person name="Yanf M."/>
            <person name="Daum C."/>
            <person name="Ng V."/>
            <person name="Clum A."/>
            <person name="Ohm R."/>
            <person name="Martin F."/>
            <person name="Silar P."/>
            <person name="Natvig D."/>
            <person name="Lalanne C."/>
            <person name="Gautier V."/>
            <person name="Ament-Velasquez S.L."/>
            <person name="Kruys A."/>
            <person name="Hutchinson M.I."/>
            <person name="Powell A.J."/>
            <person name="Barry K."/>
            <person name="Miller A.N."/>
            <person name="Grigoriev I.V."/>
            <person name="Debuchy R."/>
            <person name="Gladieux P."/>
            <person name="Thoren M.H."/>
            <person name="Johannesson H."/>
        </authorList>
    </citation>
    <scope>NUCLEOTIDE SEQUENCE</scope>
    <source>
        <strain evidence="3">CBS 757.83</strain>
    </source>
</reference>
<evidence type="ECO:0000313" key="4">
    <source>
        <dbReference type="Proteomes" id="UP001305647"/>
    </source>
</evidence>
<evidence type="ECO:0000313" key="3">
    <source>
        <dbReference type="EMBL" id="KAK4104300.1"/>
    </source>
</evidence>
<dbReference type="AlphaFoldDB" id="A0AAN6Q9Q3"/>
<keyword evidence="2" id="KW-1133">Transmembrane helix</keyword>
<protein>
    <submittedName>
        <fullName evidence="3">Uncharacterized protein</fullName>
    </submittedName>
</protein>
<evidence type="ECO:0000256" key="1">
    <source>
        <dbReference type="SAM" id="MobiDB-lite"/>
    </source>
</evidence>
<dbReference type="Proteomes" id="UP001305647">
    <property type="component" value="Unassembled WGS sequence"/>
</dbReference>
<feature type="region of interest" description="Disordered" evidence="1">
    <location>
        <begin position="1"/>
        <end position="92"/>
    </location>
</feature>
<name>A0AAN6Q9Q3_9PEZI</name>
<keyword evidence="2" id="KW-0812">Transmembrane</keyword>
<proteinExistence type="predicted"/>
<keyword evidence="4" id="KW-1185">Reference proteome</keyword>